<dbReference type="Ensembl" id="ENSSRHT00000080277.1">
    <property type="protein sequence ID" value="ENSSRHP00000078154.1"/>
    <property type="gene ID" value="ENSSRHG00000038779.1"/>
</dbReference>
<keyword evidence="8 10" id="KW-0027">Amidation</keyword>
<evidence type="ECO:0000256" key="10">
    <source>
        <dbReference type="RuleBase" id="RU000635"/>
    </source>
</evidence>
<comment type="function">
    <text evidence="1 10">Stimulates the secretion of gonadotropins.</text>
</comment>
<dbReference type="Proteomes" id="UP000472270">
    <property type="component" value="Unassembled WGS sequence"/>
</dbReference>
<dbReference type="InterPro" id="IPR019792">
    <property type="entry name" value="Gonadoliberin"/>
</dbReference>
<keyword evidence="4" id="KW-0964">Secreted</keyword>
<evidence type="ECO:0000256" key="11">
    <source>
        <dbReference type="SAM" id="SignalP"/>
    </source>
</evidence>
<reference evidence="12" key="2">
    <citation type="submission" date="2025-09" db="UniProtKB">
        <authorList>
            <consortium name="Ensembl"/>
        </authorList>
    </citation>
    <scope>IDENTIFICATION</scope>
</reference>
<dbReference type="PANTHER" id="PTHR10522:SF8">
    <property type="entry name" value="PROGONADOLIBERIN"/>
    <property type="match status" value="1"/>
</dbReference>
<dbReference type="InterPro" id="IPR002012">
    <property type="entry name" value="GnRH"/>
</dbReference>
<feature type="signal peptide" evidence="11">
    <location>
        <begin position="1"/>
        <end position="23"/>
    </location>
</feature>
<keyword evidence="7 11" id="KW-0732">Signal</keyword>
<evidence type="ECO:0000256" key="9">
    <source>
        <dbReference type="ARBA" id="ARBA00023283"/>
    </source>
</evidence>
<comment type="subcellular location">
    <subcellularLocation>
        <location evidence="2 10">Secreted</location>
    </subcellularLocation>
</comment>
<evidence type="ECO:0000256" key="7">
    <source>
        <dbReference type="ARBA" id="ARBA00022729"/>
    </source>
</evidence>
<keyword evidence="5" id="KW-0165">Cleavage on pair of basic residues</keyword>
<evidence type="ECO:0000256" key="3">
    <source>
        <dbReference type="ARBA" id="ARBA00010968"/>
    </source>
</evidence>
<dbReference type="GO" id="GO:0005615">
    <property type="term" value="C:extracellular space"/>
    <property type="evidence" value="ECO:0007669"/>
    <property type="project" value="TreeGrafter"/>
</dbReference>
<keyword evidence="9" id="KW-0873">Pyrrolidone carboxylic acid</keyword>
<evidence type="ECO:0000256" key="4">
    <source>
        <dbReference type="ARBA" id="ARBA00022525"/>
    </source>
</evidence>
<sequence>HCALLLFVVMGMLLCLSAQFASSQHWSHGWYPGGKRDIDVYDTSEKEQYCQRRTVFLQCGAKCKNVNCNHVVGKLVWLLDIWKFY</sequence>
<dbReference type="PROSITE" id="PS00473">
    <property type="entry name" value="GNRH"/>
    <property type="match status" value="1"/>
</dbReference>
<evidence type="ECO:0000256" key="2">
    <source>
        <dbReference type="ARBA" id="ARBA00004613"/>
    </source>
</evidence>
<dbReference type="PANTHER" id="PTHR10522">
    <property type="entry name" value="GONADOLIBERIN"/>
    <property type="match status" value="1"/>
</dbReference>
<evidence type="ECO:0000256" key="5">
    <source>
        <dbReference type="ARBA" id="ARBA00022685"/>
    </source>
</evidence>
<proteinExistence type="inferred from homology"/>
<dbReference type="Pfam" id="PF00446">
    <property type="entry name" value="GnRH"/>
    <property type="match status" value="1"/>
</dbReference>
<dbReference type="GO" id="GO:0031530">
    <property type="term" value="F:gonadotropin-releasing hormone receptor binding"/>
    <property type="evidence" value="ECO:0007669"/>
    <property type="project" value="TreeGrafter"/>
</dbReference>
<keyword evidence="13" id="KW-1185">Reference proteome</keyword>
<dbReference type="GO" id="GO:0005183">
    <property type="term" value="F:gonadotropin hormone-releasing hormone activity"/>
    <property type="evidence" value="ECO:0007669"/>
    <property type="project" value="TreeGrafter"/>
</dbReference>
<reference evidence="12" key="1">
    <citation type="submission" date="2025-08" db="UniProtKB">
        <authorList>
            <consortium name="Ensembl"/>
        </authorList>
    </citation>
    <scope>IDENTIFICATION</scope>
</reference>
<evidence type="ECO:0000256" key="8">
    <source>
        <dbReference type="ARBA" id="ARBA00022815"/>
    </source>
</evidence>
<organism evidence="12 13">
    <name type="scientific">Sinocyclocheilus rhinocerous</name>
    <dbReference type="NCBI Taxonomy" id="307959"/>
    <lineage>
        <taxon>Eukaryota</taxon>
        <taxon>Metazoa</taxon>
        <taxon>Chordata</taxon>
        <taxon>Craniata</taxon>
        <taxon>Vertebrata</taxon>
        <taxon>Euteleostomi</taxon>
        <taxon>Actinopterygii</taxon>
        <taxon>Neopterygii</taxon>
        <taxon>Teleostei</taxon>
        <taxon>Ostariophysi</taxon>
        <taxon>Cypriniformes</taxon>
        <taxon>Cyprinidae</taxon>
        <taxon>Cyprininae</taxon>
        <taxon>Sinocyclocheilus</taxon>
    </lineage>
</organism>
<name>A0A673LNP7_9TELE</name>
<dbReference type="AlphaFoldDB" id="A0A673LNP7"/>
<evidence type="ECO:0000313" key="13">
    <source>
        <dbReference type="Proteomes" id="UP000472270"/>
    </source>
</evidence>
<comment type="similarity">
    <text evidence="3 10">Belongs to the GnRH family.</text>
</comment>
<evidence type="ECO:0000256" key="6">
    <source>
        <dbReference type="ARBA" id="ARBA00022702"/>
    </source>
</evidence>
<evidence type="ECO:0000313" key="12">
    <source>
        <dbReference type="Ensembl" id="ENSSRHP00000078154.1"/>
    </source>
</evidence>
<protein>
    <recommendedName>
        <fullName evidence="10">Progonadoliberin</fullName>
    </recommendedName>
    <component>
        <recommendedName>
            <fullName evidence="10">Gonadoliberin</fullName>
        </recommendedName>
        <alternativeName>
            <fullName evidence="10">Gonadotropin-releasing hormone</fullName>
            <shortName evidence="10">GnRH</shortName>
        </alternativeName>
        <alternativeName>
            <fullName evidence="10">Luliberin</fullName>
        </alternativeName>
        <alternativeName>
            <fullName evidence="10">Luteinizing hormone-releasing hormone</fullName>
            <shortName evidence="10">LH-RH</shortName>
        </alternativeName>
    </component>
    <component>
        <recommendedName>
            <fullName evidence="10">GnRH-associated peptide</fullName>
        </recommendedName>
        <alternativeName>
            <fullName evidence="10">GnRH-associated peptide</fullName>
        </alternativeName>
    </component>
</protein>
<accession>A0A673LNP7</accession>
<keyword evidence="6 10" id="KW-0372">Hormone</keyword>
<evidence type="ECO:0000256" key="1">
    <source>
        <dbReference type="ARBA" id="ARBA00002800"/>
    </source>
</evidence>
<feature type="chain" id="PRO_5025613012" description="Progonadoliberin" evidence="11">
    <location>
        <begin position="24"/>
        <end position="85"/>
    </location>
</feature>